<evidence type="ECO:0000313" key="3">
    <source>
        <dbReference type="Proteomes" id="UP000499080"/>
    </source>
</evidence>
<dbReference type="Proteomes" id="UP000499080">
    <property type="component" value="Unassembled WGS sequence"/>
</dbReference>
<sequence length="143" mass="16239">MISLNGVPGLCPDGAALKRFVTREPISLFSLRKHAKNKEEKEKLNQLLELLRKKLPEGFKIGAAVAEEDSFFDSVAQGLNELRDKGLVTGSKRFDAKSLRKSCKQYAQQIRESKKDSWLDNALQREGKKLRKYIRNIEFTAGD</sequence>
<protein>
    <submittedName>
        <fullName evidence="1">Uncharacterized protein</fullName>
    </submittedName>
</protein>
<evidence type="ECO:0000313" key="1">
    <source>
        <dbReference type="EMBL" id="GBO05437.1"/>
    </source>
</evidence>
<dbReference type="EMBL" id="BGPR01032171">
    <property type="protein sequence ID" value="GBO05593.1"/>
    <property type="molecule type" value="Genomic_DNA"/>
</dbReference>
<keyword evidence="3" id="KW-1185">Reference proteome</keyword>
<proteinExistence type="predicted"/>
<evidence type="ECO:0000313" key="2">
    <source>
        <dbReference type="EMBL" id="GBO05593.1"/>
    </source>
</evidence>
<feature type="non-terminal residue" evidence="1">
    <location>
        <position position="143"/>
    </location>
</feature>
<dbReference type="EMBL" id="BGPR01032081">
    <property type="protein sequence ID" value="GBO05437.1"/>
    <property type="molecule type" value="Genomic_DNA"/>
</dbReference>
<comment type="caution">
    <text evidence="1">The sequence shown here is derived from an EMBL/GenBank/DDBJ whole genome shotgun (WGS) entry which is preliminary data.</text>
</comment>
<dbReference type="AlphaFoldDB" id="A0A4Y2U1G3"/>
<gene>
    <name evidence="2" type="ORF">AVEN_233853_1</name>
    <name evidence="1" type="ORF">AVEN_37212_1</name>
</gene>
<accession>A0A4Y2U1G3</accession>
<organism evidence="1 3">
    <name type="scientific">Araneus ventricosus</name>
    <name type="common">Orbweaver spider</name>
    <name type="synonym">Epeira ventricosa</name>
    <dbReference type="NCBI Taxonomy" id="182803"/>
    <lineage>
        <taxon>Eukaryota</taxon>
        <taxon>Metazoa</taxon>
        <taxon>Ecdysozoa</taxon>
        <taxon>Arthropoda</taxon>
        <taxon>Chelicerata</taxon>
        <taxon>Arachnida</taxon>
        <taxon>Araneae</taxon>
        <taxon>Araneomorphae</taxon>
        <taxon>Entelegynae</taxon>
        <taxon>Araneoidea</taxon>
        <taxon>Araneidae</taxon>
        <taxon>Araneus</taxon>
    </lineage>
</organism>
<name>A0A4Y2U1G3_ARAVE</name>
<reference evidence="1 3" key="1">
    <citation type="journal article" date="2019" name="Sci. Rep.">
        <title>Orb-weaving spider Araneus ventricosus genome elucidates the spidroin gene catalogue.</title>
        <authorList>
            <person name="Kono N."/>
            <person name="Nakamura H."/>
            <person name="Ohtoshi R."/>
            <person name="Moran D.A.P."/>
            <person name="Shinohara A."/>
            <person name="Yoshida Y."/>
            <person name="Fujiwara M."/>
            <person name="Mori M."/>
            <person name="Tomita M."/>
            <person name="Arakawa K."/>
        </authorList>
    </citation>
    <scope>NUCLEOTIDE SEQUENCE [LARGE SCALE GENOMIC DNA]</scope>
</reference>
<dbReference type="OrthoDB" id="7447614at2759"/>